<protein>
    <submittedName>
        <fullName evidence="1">Recombinase RecA</fullName>
    </submittedName>
</protein>
<sequence length="225" mass="24842">MTNTVTTFNHPAVWRAREGLLNDSSRLETGYTVLDDLLGGGLPSKGLVRVRSLFGIGELSVFHQVLADNPNEKLISIINCPGNIHAAWLHQYHIDAEHVRLIRPEQPKDILWSAEQCLKSEACHIVVLWINSLTPRQARRLQVAASQHNTLCLMLESQHVARCALPLTLDMRISSTPAGLHIQIDKHVGAQADVSADIGFSNTPSNKTINQILHQRSDYIASATG</sequence>
<dbReference type="SUPFAM" id="SSF52540">
    <property type="entry name" value="P-loop containing nucleoside triphosphate hydrolases"/>
    <property type="match status" value="1"/>
</dbReference>
<accession>A0A5B7Y8Q7</accession>
<evidence type="ECO:0000313" key="2">
    <source>
        <dbReference type="Proteomes" id="UP000304912"/>
    </source>
</evidence>
<dbReference type="RefSeq" id="WP_139754756.1">
    <property type="nucleotide sequence ID" value="NZ_CP039852.1"/>
</dbReference>
<dbReference type="OrthoDB" id="9811176at2"/>
<gene>
    <name evidence="1" type="ORF">FBQ74_00200</name>
</gene>
<organism evidence="1 2">
    <name type="scientific">Salinimonas iocasae</name>
    <dbReference type="NCBI Taxonomy" id="2572577"/>
    <lineage>
        <taxon>Bacteria</taxon>
        <taxon>Pseudomonadati</taxon>
        <taxon>Pseudomonadota</taxon>
        <taxon>Gammaproteobacteria</taxon>
        <taxon>Alteromonadales</taxon>
        <taxon>Alteromonadaceae</taxon>
        <taxon>Alteromonas/Salinimonas group</taxon>
        <taxon>Salinimonas</taxon>
    </lineage>
</organism>
<evidence type="ECO:0000313" key="1">
    <source>
        <dbReference type="EMBL" id="QCZ91992.1"/>
    </source>
</evidence>
<reference evidence="1 2" key="1">
    <citation type="submission" date="2019-04" db="EMBL/GenBank/DDBJ databases">
        <title>Salinimonas iocasae sp. nov., a halophilic bacterium isolated from the outer tube casing of tubeworms in Okinawa Trough.</title>
        <authorList>
            <person name="Zhang H."/>
            <person name="Wang H."/>
            <person name="Li C."/>
        </authorList>
    </citation>
    <scope>NUCLEOTIDE SEQUENCE [LARGE SCALE GENOMIC DNA]</scope>
    <source>
        <strain evidence="1 2">KX18D6</strain>
    </source>
</reference>
<dbReference type="KEGG" id="salk:FBQ74_00200"/>
<dbReference type="AlphaFoldDB" id="A0A5B7Y8Q7"/>
<keyword evidence="2" id="KW-1185">Reference proteome</keyword>
<dbReference type="Proteomes" id="UP000304912">
    <property type="component" value="Chromosome"/>
</dbReference>
<dbReference type="Gene3D" id="3.40.50.300">
    <property type="entry name" value="P-loop containing nucleotide triphosphate hydrolases"/>
    <property type="match status" value="1"/>
</dbReference>
<dbReference type="InterPro" id="IPR027417">
    <property type="entry name" value="P-loop_NTPase"/>
</dbReference>
<name>A0A5B7Y8Q7_9ALTE</name>
<dbReference type="EMBL" id="CP039852">
    <property type="protein sequence ID" value="QCZ91992.1"/>
    <property type="molecule type" value="Genomic_DNA"/>
</dbReference>
<proteinExistence type="predicted"/>